<dbReference type="RefSeq" id="WP_139987194.1">
    <property type="nucleotide sequence ID" value="NZ_VENP01000038.1"/>
</dbReference>
<protein>
    <recommendedName>
        <fullName evidence="4">RDD family protein</fullName>
    </recommendedName>
</protein>
<evidence type="ECO:0000313" key="3">
    <source>
        <dbReference type="Proteomes" id="UP000313849"/>
    </source>
</evidence>
<feature type="transmembrane region" description="Helical" evidence="1">
    <location>
        <begin position="36"/>
        <end position="57"/>
    </location>
</feature>
<reference evidence="2 3" key="1">
    <citation type="submission" date="2019-06" db="EMBL/GenBank/DDBJ databases">
        <title>Draft genome sequence of Miniimonas arenae KCTC 19750T isolated from sea sand.</title>
        <authorList>
            <person name="Park S.-J."/>
        </authorList>
    </citation>
    <scope>NUCLEOTIDE SEQUENCE [LARGE SCALE GENOMIC DNA]</scope>
    <source>
        <strain evidence="2 3">KCTC 19750</strain>
    </source>
</reference>
<proteinExistence type="predicted"/>
<name>A0A5C5BAW7_9MICO</name>
<accession>A0A5C5BAW7</accession>
<keyword evidence="3" id="KW-1185">Reference proteome</keyword>
<dbReference type="EMBL" id="VENP01000038">
    <property type="protein sequence ID" value="TNU73629.1"/>
    <property type="molecule type" value="Genomic_DNA"/>
</dbReference>
<dbReference type="OrthoDB" id="4822551at2"/>
<feature type="transmembrane region" description="Helical" evidence="1">
    <location>
        <begin position="143"/>
        <end position="160"/>
    </location>
</feature>
<gene>
    <name evidence="2" type="ORF">FH969_10465</name>
</gene>
<comment type="caution">
    <text evidence="2">The sequence shown here is derived from an EMBL/GenBank/DDBJ whole genome shotgun (WGS) entry which is preliminary data.</text>
</comment>
<keyword evidence="1" id="KW-0472">Membrane</keyword>
<sequence>MVGSLLALGVPARLRGFHPDAQAARTPAPVTRGRRFLAMLCDLLWSVVTRVVVAIAVQLLQLERRDLLTSGLANDVAWWVVLGTWLVLVLATGRTVGDVAVELRFVREPDGAAAPRALRRPLRFVAGIGGFMLLDLAPPGWQWAAWLFAAVSLVAMLLTVNGRGLPGLVTGMRVADARER</sequence>
<feature type="transmembrane region" description="Helical" evidence="1">
    <location>
        <begin position="77"/>
        <end position="101"/>
    </location>
</feature>
<dbReference type="AlphaFoldDB" id="A0A5C5BAW7"/>
<feature type="transmembrane region" description="Helical" evidence="1">
    <location>
        <begin position="121"/>
        <end position="137"/>
    </location>
</feature>
<keyword evidence="1" id="KW-0812">Transmembrane</keyword>
<evidence type="ECO:0000313" key="2">
    <source>
        <dbReference type="EMBL" id="TNU73629.1"/>
    </source>
</evidence>
<keyword evidence="1" id="KW-1133">Transmembrane helix</keyword>
<organism evidence="2 3">
    <name type="scientific">Miniimonas arenae</name>
    <dbReference type="NCBI Taxonomy" id="676201"/>
    <lineage>
        <taxon>Bacteria</taxon>
        <taxon>Bacillati</taxon>
        <taxon>Actinomycetota</taxon>
        <taxon>Actinomycetes</taxon>
        <taxon>Micrococcales</taxon>
        <taxon>Beutenbergiaceae</taxon>
        <taxon>Miniimonas</taxon>
    </lineage>
</organism>
<dbReference type="Proteomes" id="UP000313849">
    <property type="component" value="Unassembled WGS sequence"/>
</dbReference>
<evidence type="ECO:0008006" key="4">
    <source>
        <dbReference type="Google" id="ProtNLM"/>
    </source>
</evidence>
<evidence type="ECO:0000256" key="1">
    <source>
        <dbReference type="SAM" id="Phobius"/>
    </source>
</evidence>